<comment type="function">
    <text evidence="5">Catalyzes the oxidation of erythronate-4-phosphate to 3-hydroxy-2-oxo-4-phosphonooxybutanoate.</text>
</comment>
<reference evidence="9" key="1">
    <citation type="submission" date="2017-02" db="EMBL/GenBank/DDBJ databases">
        <authorList>
            <person name="Varghese N."/>
            <person name="Submissions S."/>
        </authorList>
    </citation>
    <scope>NUCLEOTIDE SEQUENCE [LARGE SCALE GENOMIC DNA]</scope>
    <source>
        <strain evidence="9">DSM 24967</strain>
    </source>
</reference>
<dbReference type="EC" id="1.1.1.290" evidence="5"/>
<comment type="catalytic activity">
    <reaction evidence="5">
        <text>4-phospho-D-erythronate + NAD(+) = (R)-3-hydroxy-2-oxo-4-phosphooxybutanoate + NADH + H(+)</text>
        <dbReference type="Rhea" id="RHEA:18829"/>
        <dbReference type="ChEBI" id="CHEBI:15378"/>
        <dbReference type="ChEBI" id="CHEBI:57540"/>
        <dbReference type="ChEBI" id="CHEBI:57945"/>
        <dbReference type="ChEBI" id="CHEBI:58538"/>
        <dbReference type="ChEBI" id="CHEBI:58766"/>
        <dbReference type="EC" id="1.1.1.290"/>
    </reaction>
</comment>
<dbReference type="GO" id="GO:0033711">
    <property type="term" value="F:4-phosphoerythronate dehydrogenase activity"/>
    <property type="evidence" value="ECO:0007669"/>
    <property type="project" value="UniProtKB-EC"/>
</dbReference>
<dbReference type="CDD" id="cd12158">
    <property type="entry name" value="ErythrP_dh"/>
    <property type="match status" value="1"/>
</dbReference>
<feature type="active site" evidence="5">
    <location>
        <position position="237"/>
    </location>
</feature>
<dbReference type="Proteomes" id="UP000190852">
    <property type="component" value="Unassembled WGS sequence"/>
</dbReference>
<organism evidence="8 9">
    <name type="scientific">Parabacteroides chartae</name>
    <dbReference type="NCBI Taxonomy" id="1037355"/>
    <lineage>
        <taxon>Bacteria</taxon>
        <taxon>Pseudomonadati</taxon>
        <taxon>Bacteroidota</taxon>
        <taxon>Bacteroidia</taxon>
        <taxon>Bacteroidales</taxon>
        <taxon>Tannerellaceae</taxon>
        <taxon>Parabacteroides</taxon>
    </lineage>
</organism>
<keyword evidence="3 5" id="KW-0520">NAD</keyword>
<comment type="pathway">
    <text evidence="5">Cofactor biosynthesis; pyridoxine 5'-phosphate biosynthesis; pyridoxine 5'-phosphate from D-erythrose 4-phosphate: step 2/5.</text>
</comment>
<dbReference type="NCBIfam" id="NF001309">
    <property type="entry name" value="PRK00257.1"/>
    <property type="match status" value="1"/>
</dbReference>
<comment type="subunit">
    <text evidence="5">Homodimer.</text>
</comment>
<sequence length="368" mass="40910">MKIIADNTIPYLQGIAETFAEISYISPEEFTHDRIKNADALIIRSIDKCTQQILEGTSIKLITTATIGFDHIDTAYCDKAGIAWANAPGCNADSVAQYVLASLITLSIRNNIDLKNKTLGIVGVGHVGKAVERVCKAYGMNILRNDPPREEQEGSAGFVSLKTIAEESDIITFHVPYTVSGIHATKHLANEAFFAEVKKKPWFINTCRGAVHDTTALLRAKREGIVSELIIDCWENEPHIDLQLLDAASIATPHIAGFSADGKANGTRACLQTIGNFFRIPIEKIGEVVPPLPEEPVIDLDLFTSRRMEQAVLKTFCPETVDRMLRNAPHDFESLRNNYNHPREYKAYTLLNIKEEEIFLSDLLGFNR</sequence>
<dbReference type="GO" id="GO:0005737">
    <property type="term" value="C:cytoplasm"/>
    <property type="evidence" value="ECO:0007669"/>
    <property type="project" value="UniProtKB-SubCell"/>
</dbReference>
<name>A0A1T5A748_9BACT</name>
<dbReference type="RefSeq" id="WP_079682216.1">
    <property type="nucleotide sequence ID" value="NZ_FUYQ01000002.1"/>
</dbReference>
<feature type="binding site" evidence="5">
    <location>
        <position position="66"/>
    </location>
    <ligand>
        <name>substrate</name>
    </ligand>
</feature>
<dbReference type="AlphaFoldDB" id="A0A1T5A748"/>
<dbReference type="Pfam" id="PF02826">
    <property type="entry name" value="2-Hacid_dh_C"/>
    <property type="match status" value="1"/>
</dbReference>
<feature type="active site" evidence="5">
    <location>
        <position position="208"/>
    </location>
</feature>
<dbReference type="InterPro" id="IPR006140">
    <property type="entry name" value="D-isomer_DH_NAD-bd"/>
</dbReference>
<accession>A0A1T5A748</accession>
<evidence type="ECO:0000256" key="4">
    <source>
        <dbReference type="ARBA" id="ARBA00023096"/>
    </source>
</evidence>
<dbReference type="InterPro" id="IPR020921">
    <property type="entry name" value="Erythronate-4-P_DHase"/>
</dbReference>
<dbReference type="Pfam" id="PF00389">
    <property type="entry name" value="2-Hacid_dh"/>
    <property type="match status" value="1"/>
</dbReference>
<comment type="similarity">
    <text evidence="5">Belongs to the D-isomer specific 2-hydroxyacid dehydrogenase family. PdxB subfamily.</text>
</comment>
<dbReference type="Gene3D" id="3.40.50.720">
    <property type="entry name" value="NAD(P)-binding Rossmann-like Domain"/>
    <property type="match status" value="2"/>
</dbReference>
<comment type="subcellular location">
    <subcellularLocation>
        <location evidence="5">Cytoplasm</location>
    </subcellularLocation>
</comment>
<dbReference type="GO" id="GO:0051287">
    <property type="term" value="F:NAD binding"/>
    <property type="evidence" value="ECO:0007669"/>
    <property type="project" value="InterPro"/>
</dbReference>
<proteinExistence type="inferred from homology"/>
<evidence type="ECO:0000313" key="8">
    <source>
        <dbReference type="EMBL" id="SKB30679.1"/>
    </source>
</evidence>
<evidence type="ECO:0000256" key="2">
    <source>
        <dbReference type="ARBA" id="ARBA00023002"/>
    </source>
</evidence>
<dbReference type="UniPathway" id="UPA00244">
    <property type="reaction ID" value="UER00310"/>
</dbReference>
<evidence type="ECO:0000259" key="6">
    <source>
        <dbReference type="Pfam" id="PF00389"/>
    </source>
</evidence>
<feature type="domain" description="D-isomer specific 2-hydroxyacid dehydrogenase catalytic" evidence="6">
    <location>
        <begin position="20"/>
        <end position="257"/>
    </location>
</feature>
<dbReference type="HAMAP" id="MF_01825">
    <property type="entry name" value="PdxB"/>
    <property type="match status" value="1"/>
</dbReference>
<gene>
    <name evidence="5" type="primary">pdxB</name>
    <name evidence="8" type="ORF">SAMN05660349_00496</name>
</gene>
<keyword evidence="4 5" id="KW-0664">Pyridoxine biosynthesis</keyword>
<dbReference type="PANTHER" id="PTHR43761:SF1">
    <property type="entry name" value="D-ISOMER SPECIFIC 2-HYDROXYACID DEHYDROGENASE CATALYTIC DOMAIN-CONTAINING PROTEIN-RELATED"/>
    <property type="match status" value="1"/>
</dbReference>
<protein>
    <recommendedName>
        <fullName evidence="5">Erythronate-4-phosphate dehydrogenase</fullName>
        <ecNumber evidence="5">1.1.1.290</ecNumber>
    </recommendedName>
</protein>
<feature type="domain" description="D-isomer specific 2-hydroxyacid dehydrogenase NAD-binding" evidence="7">
    <location>
        <begin position="112"/>
        <end position="256"/>
    </location>
</feature>
<dbReference type="SUPFAM" id="SSF51735">
    <property type="entry name" value="NAD(P)-binding Rossmann-fold domains"/>
    <property type="match status" value="1"/>
</dbReference>
<dbReference type="EMBL" id="FUYQ01000002">
    <property type="protein sequence ID" value="SKB30679.1"/>
    <property type="molecule type" value="Genomic_DNA"/>
</dbReference>
<evidence type="ECO:0000259" key="7">
    <source>
        <dbReference type="Pfam" id="PF02826"/>
    </source>
</evidence>
<feature type="binding site" evidence="5">
    <location>
        <position position="232"/>
    </location>
    <ligand>
        <name>NAD(+)</name>
        <dbReference type="ChEBI" id="CHEBI:57540"/>
    </ligand>
</feature>
<keyword evidence="2 5" id="KW-0560">Oxidoreductase</keyword>
<feature type="active site" description="Proton donor" evidence="5">
    <location>
        <position position="254"/>
    </location>
</feature>
<dbReference type="SUPFAM" id="SSF52283">
    <property type="entry name" value="Formate/glycerate dehydrogenase catalytic domain-like"/>
    <property type="match status" value="1"/>
</dbReference>
<comment type="caution">
    <text evidence="5">Lacks conserved residue(s) required for the propagation of feature annotation.</text>
</comment>
<feature type="binding site" evidence="5">
    <location>
        <position position="146"/>
    </location>
    <ligand>
        <name>NAD(+)</name>
        <dbReference type="ChEBI" id="CHEBI:57540"/>
    </ligand>
</feature>
<evidence type="ECO:0000256" key="3">
    <source>
        <dbReference type="ARBA" id="ARBA00023027"/>
    </source>
</evidence>
<keyword evidence="9" id="KW-1185">Reference proteome</keyword>
<feature type="binding site" evidence="5">
    <location>
        <position position="45"/>
    </location>
    <ligand>
        <name>substrate</name>
    </ligand>
</feature>
<feature type="binding site" evidence="5">
    <location>
        <position position="257"/>
    </location>
    <ligand>
        <name>NAD(+)</name>
        <dbReference type="ChEBI" id="CHEBI:57540"/>
    </ligand>
</feature>
<evidence type="ECO:0000256" key="1">
    <source>
        <dbReference type="ARBA" id="ARBA00022490"/>
    </source>
</evidence>
<dbReference type="InterPro" id="IPR036291">
    <property type="entry name" value="NAD(P)-bd_dom_sf"/>
</dbReference>
<dbReference type="InterPro" id="IPR006139">
    <property type="entry name" value="D-isomer_2_OHA_DH_cat_dom"/>
</dbReference>
<keyword evidence="1 5" id="KW-0963">Cytoplasm</keyword>
<dbReference type="PANTHER" id="PTHR43761">
    <property type="entry name" value="D-ISOMER SPECIFIC 2-HYDROXYACID DEHYDROGENASE FAMILY PROTEIN (AFU_ORTHOLOGUE AFUA_1G13630)"/>
    <property type="match status" value="1"/>
</dbReference>
<evidence type="ECO:0000256" key="5">
    <source>
        <dbReference type="HAMAP-Rule" id="MF_01825"/>
    </source>
</evidence>
<dbReference type="GO" id="GO:0008615">
    <property type="term" value="P:pyridoxine biosynthetic process"/>
    <property type="evidence" value="ECO:0007669"/>
    <property type="project" value="UniProtKB-UniRule"/>
</dbReference>
<dbReference type="InterPro" id="IPR050418">
    <property type="entry name" value="D-iso_2-hydroxyacid_DH_PdxB"/>
</dbReference>
<evidence type="ECO:0000313" key="9">
    <source>
        <dbReference type="Proteomes" id="UP000190852"/>
    </source>
</evidence>